<dbReference type="Proteomes" id="UP000290289">
    <property type="component" value="Chromosome 15"/>
</dbReference>
<accession>A0A498I329</accession>
<gene>
    <name evidence="1" type="ORF">DVH24_042638</name>
</gene>
<comment type="caution">
    <text evidence="1">The sequence shown here is derived from an EMBL/GenBank/DDBJ whole genome shotgun (WGS) entry which is preliminary data.</text>
</comment>
<dbReference type="AlphaFoldDB" id="A0A498I329"/>
<dbReference type="EMBL" id="RDQH01000341">
    <property type="protein sequence ID" value="RXH75851.1"/>
    <property type="molecule type" value="Genomic_DNA"/>
</dbReference>
<evidence type="ECO:0008006" key="3">
    <source>
        <dbReference type="Google" id="ProtNLM"/>
    </source>
</evidence>
<sequence length="76" mass="8389">MAGEDSAFCQQLIPGIMLSIGTRNEEAGLVDSPHSCYFFLDEDVLPVGAALHAALAESYLDKHQHSVQMRGEERER</sequence>
<dbReference type="PANTHER" id="PTHR11014:SF140">
    <property type="entry name" value="IAA-AMINO ACID HYDROLASE ILR1-LIKE 3"/>
    <property type="match status" value="1"/>
</dbReference>
<organism evidence="1 2">
    <name type="scientific">Malus domestica</name>
    <name type="common">Apple</name>
    <name type="synonym">Pyrus malus</name>
    <dbReference type="NCBI Taxonomy" id="3750"/>
    <lineage>
        <taxon>Eukaryota</taxon>
        <taxon>Viridiplantae</taxon>
        <taxon>Streptophyta</taxon>
        <taxon>Embryophyta</taxon>
        <taxon>Tracheophyta</taxon>
        <taxon>Spermatophyta</taxon>
        <taxon>Magnoliopsida</taxon>
        <taxon>eudicotyledons</taxon>
        <taxon>Gunneridae</taxon>
        <taxon>Pentapetalae</taxon>
        <taxon>rosids</taxon>
        <taxon>fabids</taxon>
        <taxon>Rosales</taxon>
        <taxon>Rosaceae</taxon>
        <taxon>Amygdaloideae</taxon>
        <taxon>Maleae</taxon>
        <taxon>Malus</taxon>
    </lineage>
</organism>
<dbReference type="GO" id="GO:0016787">
    <property type="term" value="F:hydrolase activity"/>
    <property type="evidence" value="ECO:0007669"/>
    <property type="project" value="InterPro"/>
</dbReference>
<dbReference type="SUPFAM" id="SSF53187">
    <property type="entry name" value="Zn-dependent exopeptidases"/>
    <property type="match status" value="1"/>
</dbReference>
<keyword evidence="2" id="KW-1185">Reference proteome</keyword>
<reference evidence="1 2" key="1">
    <citation type="submission" date="2018-10" db="EMBL/GenBank/DDBJ databases">
        <title>A high-quality apple genome assembly.</title>
        <authorList>
            <person name="Hu J."/>
        </authorList>
    </citation>
    <scope>NUCLEOTIDE SEQUENCE [LARGE SCALE GENOMIC DNA]</scope>
    <source>
        <strain evidence="2">cv. HFTH1</strain>
        <tissue evidence="1">Young leaf</tissue>
    </source>
</reference>
<evidence type="ECO:0000313" key="1">
    <source>
        <dbReference type="EMBL" id="RXH75851.1"/>
    </source>
</evidence>
<evidence type="ECO:0000313" key="2">
    <source>
        <dbReference type="Proteomes" id="UP000290289"/>
    </source>
</evidence>
<protein>
    <recommendedName>
        <fullName evidence="3">Peptidase M20 dimerisation domain-containing protein</fullName>
    </recommendedName>
</protein>
<proteinExistence type="predicted"/>
<name>A0A498I329_MALDO</name>
<dbReference type="Gene3D" id="3.40.630.10">
    <property type="entry name" value="Zn peptidases"/>
    <property type="match status" value="1"/>
</dbReference>
<dbReference type="PANTHER" id="PTHR11014">
    <property type="entry name" value="PEPTIDASE M20 FAMILY MEMBER"/>
    <property type="match status" value="1"/>
</dbReference>
<dbReference type="InterPro" id="IPR017439">
    <property type="entry name" value="Amidohydrolase"/>
</dbReference>